<dbReference type="RefSeq" id="WP_012802308.1">
    <property type="nucleotide sequence ID" value="NC_013169.1"/>
</dbReference>
<evidence type="ECO:0000256" key="2">
    <source>
        <dbReference type="ARBA" id="ARBA00004651"/>
    </source>
</evidence>
<dbReference type="PRINTS" id="PR00344">
    <property type="entry name" value="BCTRLSENSOR"/>
</dbReference>
<keyword evidence="10" id="KW-0812">Transmembrane</keyword>
<reference evidence="12 13" key="1">
    <citation type="journal article" date="2009" name="Stand. Genomic Sci.">
        <title>Complete genome sequence of Kytococcus sedentarius type strain (541).</title>
        <authorList>
            <person name="Sims D."/>
            <person name="Brettin T."/>
            <person name="Detter J.C."/>
            <person name="Han C."/>
            <person name="Lapidus A."/>
            <person name="Copeland A."/>
            <person name="Glavina Del Rio T."/>
            <person name="Nolan M."/>
            <person name="Chen F."/>
            <person name="Lucas S."/>
            <person name="Tice H."/>
            <person name="Cheng J.F."/>
            <person name="Bruce D."/>
            <person name="Goodwin L."/>
            <person name="Pitluck S."/>
            <person name="Ovchinnikova G."/>
            <person name="Pati A."/>
            <person name="Ivanova N."/>
            <person name="Mavrommatis K."/>
            <person name="Chen A."/>
            <person name="Palaniappan K."/>
            <person name="D'haeseleer P."/>
            <person name="Chain P."/>
            <person name="Bristow J."/>
            <person name="Eisen J.A."/>
            <person name="Markowitz V."/>
            <person name="Hugenholtz P."/>
            <person name="Schneider S."/>
            <person name="Goker M."/>
            <person name="Pukall R."/>
            <person name="Kyrpides N.C."/>
            <person name="Klenk H.P."/>
        </authorList>
    </citation>
    <scope>NUCLEOTIDE SEQUENCE [LARGE SCALE GENOMIC DNA]</scope>
    <source>
        <strain evidence="13">ATCC 14392 / DSM 20547 / JCM 11482 / CCUG 33030 / NBRC 15357 / NCTC 11040 / CCM 314 / 541</strain>
    </source>
</reference>
<dbReference type="SMART" id="SM00388">
    <property type="entry name" value="HisKA"/>
    <property type="match status" value="1"/>
</dbReference>
<keyword evidence="9" id="KW-0843">Virulence</keyword>
<dbReference type="CDD" id="cd00082">
    <property type="entry name" value="HisKA"/>
    <property type="match status" value="1"/>
</dbReference>
<evidence type="ECO:0000313" key="13">
    <source>
        <dbReference type="Proteomes" id="UP000006666"/>
    </source>
</evidence>
<dbReference type="Gene3D" id="3.30.565.10">
    <property type="entry name" value="Histidine kinase-like ATPase, C-terminal domain"/>
    <property type="match status" value="1"/>
</dbReference>
<dbReference type="InterPro" id="IPR050980">
    <property type="entry name" value="2C_sensor_his_kinase"/>
</dbReference>
<dbReference type="InterPro" id="IPR004358">
    <property type="entry name" value="Sig_transdc_His_kin-like_C"/>
</dbReference>
<evidence type="ECO:0000256" key="7">
    <source>
        <dbReference type="ARBA" id="ARBA00022777"/>
    </source>
</evidence>
<dbReference type="PANTHER" id="PTHR44936:SF9">
    <property type="entry name" value="SENSOR PROTEIN CREC"/>
    <property type="match status" value="1"/>
</dbReference>
<dbReference type="Proteomes" id="UP000006666">
    <property type="component" value="Chromosome"/>
</dbReference>
<evidence type="ECO:0000256" key="9">
    <source>
        <dbReference type="ARBA" id="ARBA00023026"/>
    </source>
</evidence>
<dbReference type="SUPFAM" id="SSF47384">
    <property type="entry name" value="Homodimeric domain of signal transducing histidine kinase"/>
    <property type="match status" value="1"/>
</dbReference>
<dbReference type="eggNOG" id="COG0642">
    <property type="taxonomic scope" value="Bacteria"/>
</dbReference>
<dbReference type="Gene3D" id="1.10.287.130">
    <property type="match status" value="1"/>
</dbReference>
<keyword evidence="5" id="KW-0597">Phosphoprotein</keyword>
<name>C7NFF8_KYTSD</name>
<dbReference type="Pfam" id="PF00512">
    <property type="entry name" value="HisKA"/>
    <property type="match status" value="1"/>
</dbReference>
<accession>C7NFF8</accession>
<dbReference type="SMART" id="SM00387">
    <property type="entry name" value="HATPase_c"/>
    <property type="match status" value="1"/>
</dbReference>
<feature type="transmembrane region" description="Helical" evidence="10">
    <location>
        <begin position="20"/>
        <end position="41"/>
    </location>
</feature>
<evidence type="ECO:0000256" key="10">
    <source>
        <dbReference type="SAM" id="Phobius"/>
    </source>
</evidence>
<evidence type="ECO:0000256" key="1">
    <source>
        <dbReference type="ARBA" id="ARBA00000085"/>
    </source>
</evidence>
<keyword evidence="4" id="KW-1003">Cell membrane</keyword>
<evidence type="ECO:0000259" key="11">
    <source>
        <dbReference type="PROSITE" id="PS50109"/>
    </source>
</evidence>
<evidence type="ECO:0000256" key="5">
    <source>
        <dbReference type="ARBA" id="ARBA00022553"/>
    </source>
</evidence>
<keyword evidence="7 12" id="KW-0418">Kinase</keyword>
<dbReference type="STRING" id="478801.Ksed_08390"/>
<evidence type="ECO:0000313" key="12">
    <source>
        <dbReference type="EMBL" id="ACV05893.1"/>
    </source>
</evidence>
<dbReference type="EMBL" id="CP001686">
    <property type="protein sequence ID" value="ACV05893.1"/>
    <property type="molecule type" value="Genomic_DNA"/>
</dbReference>
<dbReference type="HOGENOM" id="CLU_000445_89_28_11"/>
<keyword evidence="10" id="KW-1133">Transmembrane helix</keyword>
<keyword evidence="8" id="KW-0902">Two-component regulatory system</keyword>
<protein>
    <recommendedName>
        <fullName evidence="3">histidine kinase</fullName>
        <ecNumber evidence="3">2.7.13.3</ecNumber>
    </recommendedName>
</protein>
<evidence type="ECO:0000256" key="8">
    <source>
        <dbReference type="ARBA" id="ARBA00023012"/>
    </source>
</evidence>
<comment type="catalytic activity">
    <reaction evidence="1">
        <text>ATP + protein L-histidine = ADP + protein N-phospho-L-histidine.</text>
        <dbReference type="EC" id="2.7.13.3"/>
    </reaction>
</comment>
<evidence type="ECO:0000256" key="4">
    <source>
        <dbReference type="ARBA" id="ARBA00022475"/>
    </source>
</evidence>
<dbReference type="PROSITE" id="PS50109">
    <property type="entry name" value="HIS_KIN"/>
    <property type="match status" value="1"/>
</dbReference>
<proteinExistence type="predicted"/>
<dbReference type="InterPro" id="IPR005467">
    <property type="entry name" value="His_kinase_dom"/>
</dbReference>
<dbReference type="EC" id="2.7.13.3" evidence="3"/>
<dbReference type="GO" id="GO:0005886">
    <property type="term" value="C:plasma membrane"/>
    <property type="evidence" value="ECO:0007669"/>
    <property type="project" value="UniProtKB-SubCell"/>
</dbReference>
<dbReference type="GO" id="GO:0000155">
    <property type="term" value="F:phosphorelay sensor kinase activity"/>
    <property type="evidence" value="ECO:0007669"/>
    <property type="project" value="InterPro"/>
</dbReference>
<feature type="domain" description="Histidine kinase" evidence="11">
    <location>
        <begin position="139"/>
        <end position="342"/>
    </location>
</feature>
<keyword evidence="13" id="KW-1185">Reference proteome</keyword>
<dbReference type="PANTHER" id="PTHR44936">
    <property type="entry name" value="SENSOR PROTEIN CREC"/>
    <property type="match status" value="1"/>
</dbReference>
<comment type="subcellular location">
    <subcellularLocation>
        <location evidence="2">Cell membrane</location>
        <topology evidence="2">Multi-pass membrane protein</topology>
    </subcellularLocation>
</comment>
<dbReference type="KEGG" id="kse:Ksed_08390"/>
<dbReference type="InterPro" id="IPR003594">
    <property type="entry name" value="HATPase_dom"/>
</dbReference>
<evidence type="ECO:0000256" key="3">
    <source>
        <dbReference type="ARBA" id="ARBA00012438"/>
    </source>
</evidence>
<dbReference type="AlphaFoldDB" id="C7NFF8"/>
<dbReference type="CDD" id="cd00075">
    <property type="entry name" value="HATPase"/>
    <property type="match status" value="1"/>
</dbReference>
<keyword evidence="10" id="KW-0472">Membrane</keyword>
<evidence type="ECO:0000256" key="6">
    <source>
        <dbReference type="ARBA" id="ARBA00022679"/>
    </source>
</evidence>
<keyword evidence="6" id="KW-0808">Transferase</keyword>
<organism evidence="12 13">
    <name type="scientific">Kytococcus sedentarius (strain ATCC 14392 / DSM 20547 / JCM 11482 / CCUG 33030 / NBRC 15357 / NCTC 11040 / CCM 314 / 541)</name>
    <name type="common">Micrococcus sedentarius</name>
    <dbReference type="NCBI Taxonomy" id="478801"/>
    <lineage>
        <taxon>Bacteria</taxon>
        <taxon>Bacillati</taxon>
        <taxon>Actinomycetota</taxon>
        <taxon>Actinomycetes</taxon>
        <taxon>Micrococcales</taxon>
        <taxon>Kytococcaceae</taxon>
        <taxon>Kytococcus</taxon>
    </lineage>
</organism>
<dbReference type="InterPro" id="IPR003661">
    <property type="entry name" value="HisK_dim/P_dom"/>
</dbReference>
<dbReference type="SUPFAM" id="SSF55874">
    <property type="entry name" value="ATPase domain of HSP90 chaperone/DNA topoisomerase II/histidine kinase"/>
    <property type="match status" value="1"/>
</dbReference>
<gene>
    <name evidence="12" type="ordered locus">Ksed_08390</name>
</gene>
<dbReference type="InterPro" id="IPR036097">
    <property type="entry name" value="HisK_dim/P_sf"/>
</dbReference>
<dbReference type="Pfam" id="PF02518">
    <property type="entry name" value="HATPase_c"/>
    <property type="match status" value="1"/>
</dbReference>
<dbReference type="InterPro" id="IPR036890">
    <property type="entry name" value="HATPase_C_sf"/>
</dbReference>
<sequence length="345" mass="36802">MAPVTLRQLWSSVVGKAVRVAQLCALFPVAVAVALGLWATLTETGPPLWAWLGVPLAVLAGMRLTSLFNAGRVAEALAGPEGTIDALARRIPGMGTGESTRARPELTGIVEIDDLSDAVQRRAVHLTQMVTSQRRLAGDAAHQLRTPLSALTIRMDEVAMAETLEEAHQLAEGAHTQVERLTSVVEEMLESAANAALATTDVLLLDEIIAAQQHEWQPMFAAQRRGMRVTGTFGLHVACPRGVLSQVLSTLIENSLTYGEGIITLRIEDNGPSVQLVLSDEGPGIAPEIADRIFERHVTSGAGTGRGLALARQIITAVGGRLELLDERRATFGVFLSTPVEAPTR</sequence>